<proteinExistence type="predicted"/>
<evidence type="ECO:0000256" key="1">
    <source>
        <dbReference type="SAM" id="MobiDB-lite"/>
    </source>
</evidence>
<reference evidence="2 3" key="1">
    <citation type="submission" date="2011-02" db="EMBL/GenBank/DDBJ databases">
        <title>The Genome Sequence of Sphaeroforma arctica JP610.</title>
        <authorList>
            <consortium name="The Broad Institute Genome Sequencing Platform"/>
            <person name="Russ C."/>
            <person name="Cuomo C."/>
            <person name="Young S.K."/>
            <person name="Zeng Q."/>
            <person name="Gargeya S."/>
            <person name="Alvarado L."/>
            <person name="Berlin A."/>
            <person name="Chapman S.B."/>
            <person name="Chen Z."/>
            <person name="Freedman E."/>
            <person name="Gellesch M."/>
            <person name="Goldberg J."/>
            <person name="Griggs A."/>
            <person name="Gujja S."/>
            <person name="Heilman E."/>
            <person name="Heiman D."/>
            <person name="Howarth C."/>
            <person name="Mehta T."/>
            <person name="Neiman D."/>
            <person name="Pearson M."/>
            <person name="Roberts A."/>
            <person name="Saif S."/>
            <person name="Shea T."/>
            <person name="Shenoy N."/>
            <person name="Sisk P."/>
            <person name="Stolte C."/>
            <person name="Sykes S."/>
            <person name="White J."/>
            <person name="Yandava C."/>
            <person name="Burger G."/>
            <person name="Gray M.W."/>
            <person name="Holland P.W.H."/>
            <person name="King N."/>
            <person name="Lang F.B.F."/>
            <person name="Roger A.J."/>
            <person name="Ruiz-Trillo I."/>
            <person name="Haas B."/>
            <person name="Nusbaum C."/>
            <person name="Birren B."/>
        </authorList>
    </citation>
    <scope>NUCLEOTIDE SEQUENCE [LARGE SCALE GENOMIC DNA]</scope>
    <source>
        <strain evidence="2 3">JP610</strain>
    </source>
</reference>
<evidence type="ECO:0000313" key="2">
    <source>
        <dbReference type="EMBL" id="KNC80595.1"/>
    </source>
</evidence>
<name>A0A0L0FUT4_9EUKA</name>
<dbReference type="EMBL" id="KQ242131">
    <property type="protein sequence ID" value="KNC80595.1"/>
    <property type="molecule type" value="Genomic_DNA"/>
</dbReference>
<accession>A0A0L0FUT4</accession>
<evidence type="ECO:0000313" key="3">
    <source>
        <dbReference type="Proteomes" id="UP000054560"/>
    </source>
</evidence>
<feature type="region of interest" description="Disordered" evidence="1">
    <location>
        <begin position="55"/>
        <end position="99"/>
    </location>
</feature>
<protein>
    <submittedName>
        <fullName evidence="2">Uncharacterized protein</fullName>
    </submittedName>
</protein>
<dbReference type="AlphaFoldDB" id="A0A0L0FUT4"/>
<keyword evidence="3" id="KW-1185">Reference proteome</keyword>
<dbReference type="GeneID" id="25907553"/>
<gene>
    <name evidence="2" type="ORF">SARC_07049</name>
</gene>
<dbReference type="RefSeq" id="XP_014154497.1">
    <property type="nucleotide sequence ID" value="XM_014299022.1"/>
</dbReference>
<sequence length="99" mass="10925">MHQSYPDKVRAISIEGQTYGFMKLADLTWTEFYSRADQTFSKWPSSVVKFIPLSKKTVPNTNGGPGSDRDSHTGTGNQKGNKGEYRIGQKNMHGQGADG</sequence>
<dbReference type="Proteomes" id="UP000054560">
    <property type="component" value="Unassembled WGS sequence"/>
</dbReference>
<organism evidence="2 3">
    <name type="scientific">Sphaeroforma arctica JP610</name>
    <dbReference type="NCBI Taxonomy" id="667725"/>
    <lineage>
        <taxon>Eukaryota</taxon>
        <taxon>Ichthyosporea</taxon>
        <taxon>Ichthyophonida</taxon>
        <taxon>Sphaeroforma</taxon>
    </lineage>
</organism>